<dbReference type="InterPro" id="IPR051945">
    <property type="entry name" value="RRM_MRD1_RNA_proc_ribogen"/>
</dbReference>
<feature type="region of interest" description="Disordered" evidence="10">
    <location>
        <begin position="683"/>
        <end position="704"/>
    </location>
</feature>
<dbReference type="Proteomes" id="UP001201980">
    <property type="component" value="Unassembled WGS sequence"/>
</dbReference>
<keyword evidence="6 9" id="KW-0694">RNA-binding</keyword>
<dbReference type="InterPro" id="IPR000504">
    <property type="entry name" value="RRM_dom"/>
</dbReference>
<dbReference type="AlphaFoldDB" id="A0AAD5RV19"/>
<evidence type="ECO:0000313" key="13">
    <source>
        <dbReference type="Proteomes" id="UP001201980"/>
    </source>
</evidence>
<feature type="region of interest" description="Disordered" evidence="10">
    <location>
        <begin position="79"/>
        <end position="125"/>
    </location>
</feature>
<gene>
    <name evidence="12" type="ORF">MKZ38_008889</name>
</gene>
<dbReference type="Gene3D" id="3.30.70.330">
    <property type="match status" value="5"/>
</dbReference>
<evidence type="ECO:0000256" key="10">
    <source>
        <dbReference type="SAM" id="MobiDB-lite"/>
    </source>
</evidence>
<dbReference type="GO" id="GO:0003729">
    <property type="term" value="F:mRNA binding"/>
    <property type="evidence" value="ECO:0007669"/>
    <property type="project" value="TreeGrafter"/>
</dbReference>
<keyword evidence="5" id="KW-0677">Repeat</keyword>
<feature type="compositionally biased region" description="Basic and acidic residues" evidence="10">
    <location>
        <begin position="685"/>
        <end position="698"/>
    </location>
</feature>
<dbReference type="PANTHER" id="PTHR48039">
    <property type="entry name" value="RNA-BINDING MOTIF PROTEIN 14B"/>
    <property type="match status" value="1"/>
</dbReference>
<dbReference type="CDD" id="cd12568">
    <property type="entry name" value="RRM3_MRD1"/>
    <property type="match status" value="1"/>
</dbReference>
<reference evidence="12" key="1">
    <citation type="submission" date="2022-07" db="EMBL/GenBank/DDBJ databases">
        <title>Draft genome sequence of Zalerion maritima ATCC 34329, a (micro)plastics degrading marine fungus.</title>
        <authorList>
            <person name="Paco A."/>
            <person name="Goncalves M.F.M."/>
            <person name="Rocha-Santos T.A.P."/>
            <person name="Alves A."/>
        </authorList>
    </citation>
    <scope>NUCLEOTIDE SEQUENCE</scope>
    <source>
        <strain evidence="12">ATCC 34329</strain>
    </source>
</reference>
<name>A0AAD5RV19_9PEZI</name>
<dbReference type="GO" id="GO:1990904">
    <property type="term" value="C:ribonucleoprotein complex"/>
    <property type="evidence" value="ECO:0007669"/>
    <property type="project" value="UniProtKB-KW"/>
</dbReference>
<dbReference type="Pfam" id="PF00076">
    <property type="entry name" value="RRM_1"/>
    <property type="match status" value="5"/>
</dbReference>
<evidence type="ECO:0000256" key="6">
    <source>
        <dbReference type="ARBA" id="ARBA00022884"/>
    </source>
</evidence>
<evidence type="ECO:0000256" key="5">
    <source>
        <dbReference type="ARBA" id="ARBA00022737"/>
    </source>
</evidence>
<feature type="domain" description="RRM" evidence="11">
    <location>
        <begin position="307"/>
        <end position="384"/>
    </location>
</feature>
<feature type="domain" description="RRM" evidence="11">
    <location>
        <begin position="707"/>
        <end position="784"/>
    </location>
</feature>
<comment type="subcellular location">
    <subcellularLocation>
        <location evidence="1">Nucleus</location>
    </subcellularLocation>
</comment>
<dbReference type="PANTHER" id="PTHR48039:SF5">
    <property type="entry name" value="RNA-BINDING PROTEIN 28"/>
    <property type="match status" value="1"/>
</dbReference>
<protein>
    <recommendedName>
        <fullName evidence="3">Multiple RNA-binding domain-containing protein 1</fullName>
    </recommendedName>
</protein>
<feature type="domain" description="RRM" evidence="11">
    <location>
        <begin position="488"/>
        <end position="560"/>
    </location>
</feature>
<dbReference type="SUPFAM" id="SSF54928">
    <property type="entry name" value="RNA-binding domain, RBD"/>
    <property type="match status" value="4"/>
</dbReference>
<feature type="region of interest" description="Disordered" evidence="10">
    <location>
        <begin position="809"/>
        <end position="832"/>
    </location>
</feature>
<dbReference type="InterPro" id="IPR035979">
    <property type="entry name" value="RBD_domain_sf"/>
</dbReference>
<feature type="domain" description="RRM" evidence="11">
    <location>
        <begin position="4"/>
        <end position="76"/>
    </location>
</feature>
<dbReference type="GO" id="GO:0006364">
    <property type="term" value="P:rRNA processing"/>
    <property type="evidence" value="ECO:0007669"/>
    <property type="project" value="UniProtKB-KW"/>
</dbReference>
<evidence type="ECO:0000313" key="12">
    <source>
        <dbReference type="EMBL" id="KAJ2904078.1"/>
    </source>
</evidence>
<evidence type="ECO:0000256" key="3">
    <source>
        <dbReference type="ARBA" id="ARBA00013428"/>
    </source>
</evidence>
<keyword evidence="8" id="KW-0687">Ribonucleoprotein</keyword>
<dbReference type="InterPro" id="IPR034482">
    <property type="entry name" value="Mrd1_RRM3"/>
</dbReference>
<keyword evidence="7" id="KW-0539">Nucleus</keyword>
<evidence type="ECO:0000259" key="11">
    <source>
        <dbReference type="PROSITE" id="PS50102"/>
    </source>
</evidence>
<evidence type="ECO:0000256" key="1">
    <source>
        <dbReference type="ARBA" id="ARBA00004123"/>
    </source>
</evidence>
<comment type="similarity">
    <text evidence="2">Belongs to the RRM MRD1 family.</text>
</comment>
<dbReference type="CDD" id="cd12320">
    <property type="entry name" value="RRM6_RBM19_RRM5_MRD1"/>
    <property type="match status" value="1"/>
</dbReference>
<feature type="domain" description="RRM" evidence="11">
    <location>
        <begin position="602"/>
        <end position="685"/>
    </location>
</feature>
<evidence type="ECO:0000256" key="2">
    <source>
        <dbReference type="ARBA" id="ARBA00008033"/>
    </source>
</evidence>
<sequence length="832" mass="92146">MESSRVFVKNIPPNISEVDLRKHFSSKAEVTSLKIIPNRRIAFIGYKNPEAAAKASKFYNRTYIRLSKLSVEIASPLGSVHSSSRQASQPSIPIYSINTGGEAQNPTTDPKDPAVSKKRKRDTTEAAYVSAVLPGNDQGDENAGPPIKIQALEREESDDEYQVAKPSLDARAQHSNDLTKTENQELEILPKKMVAVDEDQEIEETLSGPGLIVAPNNVSDDEWLRSRTNRVLDFVDPDEIDIEPTATTSTTTPAALDANAADTLASTDNAVESASFTQEGTSQDKPVGTLGEKSISNPVVERIKKTSRLYVRNLAYGATETELRLKFESFGDLEEVHLCVDKAGKSKGFAFLHFSDPARAIDAFQQTDGADFQGRILHVLPSDAKRGSELDEFAISQLPLKQQNVIKQKKSSSAFRWNELFMSQDAVNASIASRKGISKADLFDHTSSDTAVKQAIAETEVIRDAKAYFVQHGVDLESFKSKDRTDGTAILVKNFPHGTTIEELRTVYEPHGEVRRVLMPPTGTIAIVEFAHPSQAKVAYMKTGYQKFKDSVLFLEKAPKSLLKTPPKKLPKDADQPSGVQSLSVTELLAAPEELEEELETASLFVKNLNFNTTSSGLEKAFGKLDGFMTAKVKTRPDPKNSGEILSMGFGFVEFKSKELAQQAIKHMDSHVLDAHKLTVRASHRGQDAVEERKKQDGADNNSMRQRKIIVKNLPFQTTKKDLRELIGTYGTLKSLRLPKNFQNRARGFAFAEFTTPREARNAYETLRSTHFLGRKLALEWAEAEAEDPEEVLSKMQQKAGSQMNKVTLQQLKGQGGRHRFDVEGDDEMEDA</sequence>
<evidence type="ECO:0000256" key="8">
    <source>
        <dbReference type="ARBA" id="ARBA00023274"/>
    </source>
</evidence>
<evidence type="ECO:0000256" key="4">
    <source>
        <dbReference type="ARBA" id="ARBA00022552"/>
    </source>
</evidence>
<organism evidence="12 13">
    <name type="scientific">Zalerion maritima</name>
    <dbReference type="NCBI Taxonomy" id="339359"/>
    <lineage>
        <taxon>Eukaryota</taxon>
        <taxon>Fungi</taxon>
        <taxon>Dikarya</taxon>
        <taxon>Ascomycota</taxon>
        <taxon>Pezizomycotina</taxon>
        <taxon>Sordariomycetes</taxon>
        <taxon>Lulworthiomycetidae</taxon>
        <taxon>Lulworthiales</taxon>
        <taxon>Lulworthiaceae</taxon>
        <taxon>Zalerion</taxon>
    </lineage>
</organism>
<evidence type="ECO:0000256" key="9">
    <source>
        <dbReference type="PROSITE-ProRule" id="PRU00176"/>
    </source>
</evidence>
<proteinExistence type="inferred from homology"/>
<dbReference type="PROSITE" id="PS50102">
    <property type="entry name" value="RRM"/>
    <property type="match status" value="5"/>
</dbReference>
<evidence type="ECO:0000256" key="7">
    <source>
        <dbReference type="ARBA" id="ARBA00023242"/>
    </source>
</evidence>
<dbReference type="EMBL" id="JAKWBI020000063">
    <property type="protein sequence ID" value="KAJ2904078.1"/>
    <property type="molecule type" value="Genomic_DNA"/>
</dbReference>
<comment type="caution">
    <text evidence="12">The sequence shown here is derived from an EMBL/GenBank/DDBJ whole genome shotgun (WGS) entry which is preliminary data.</text>
</comment>
<dbReference type="GO" id="GO:0005730">
    <property type="term" value="C:nucleolus"/>
    <property type="evidence" value="ECO:0007669"/>
    <property type="project" value="TreeGrafter"/>
</dbReference>
<accession>A0AAD5RV19</accession>
<keyword evidence="13" id="KW-1185">Reference proteome</keyword>
<feature type="compositionally biased region" description="Polar residues" evidence="10">
    <location>
        <begin position="80"/>
        <end position="108"/>
    </location>
</feature>
<dbReference type="SMART" id="SM00360">
    <property type="entry name" value="RRM"/>
    <property type="match status" value="5"/>
</dbReference>
<keyword evidence="4" id="KW-0698">rRNA processing</keyword>
<dbReference type="InterPro" id="IPR012677">
    <property type="entry name" value="Nucleotide-bd_a/b_plait_sf"/>
</dbReference>